<evidence type="ECO:0000313" key="2">
    <source>
        <dbReference type="Proteomes" id="UP001259832"/>
    </source>
</evidence>
<dbReference type="AlphaFoldDB" id="A0AAD9GIC7"/>
<reference evidence="1" key="1">
    <citation type="submission" date="2023-08" db="EMBL/GenBank/DDBJ databases">
        <title>Reference Genome Resource for the Citrus Pathogen Phytophthora citrophthora.</title>
        <authorList>
            <person name="Moller H."/>
            <person name="Coetzee B."/>
            <person name="Rose L.J."/>
            <person name="Van Niekerk J.M."/>
        </authorList>
    </citation>
    <scope>NUCLEOTIDE SEQUENCE</scope>
    <source>
        <strain evidence="1">STE-U-9442</strain>
    </source>
</reference>
<keyword evidence="2" id="KW-1185">Reference proteome</keyword>
<accession>A0AAD9GIC7</accession>
<protein>
    <submittedName>
        <fullName evidence="1">Uncharacterized protein</fullName>
    </submittedName>
</protein>
<organism evidence="1 2">
    <name type="scientific">Phytophthora citrophthora</name>
    <dbReference type="NCBI Taxonomy" id="4793"/>
    <lineage>
        <taxon>Eukaryota</taxon>
        <taxon>Sar</taxon>
        <taxon>Stramenopiles</taxon>
        <taxon>Oomycota</taxon>
        <taxon>Peronosporomycetes</taxon>
        <taxon>Peronosporales</taxon>
        <taxon>Peronosporaceae</taxon>
        <taxon>Phytophthora</taxon>
    </lineage>
</organism>
<proteinExistence type="predicted"/>
<sequence length="199" mass="22173">MFRRLCPSSDTVLAVNESFNFADGSTTDIAQQLYIRYQKGDTVDQVNVTSVPDAVVWRLSSYNLLFDDLPGMVQRAVLWDTGYALSETNDAVKILTLDGRSMAELAVTLNEYNDANCTAFNCSQPNGEIAYSNEYCSGTQMLSKAKCAVTEPEFSTPNHYSMWAIGGEESVVPEINLLQHLWTSENISYNAFGTYRPTR</sequence>
<gene>
    <name evidence="1" type="ORF">P3T76_008987</name>
</gene>
<evidence type="ECO:0000313" key="1">
    <source>
        <dbReference type="EMBL" id="KAK1938912.1"/>
    </source>
</evidence>
<dbReference type="EMBL" id="JASMQC010000017">
    <property type="protein sequence ID" value="KAK1938912.1"/>
    <property type="molecule type" value="Genomic_DNA"/>
</dbReference>
<name>A0AAD9GIC7_9STRA</name>
<dbReference type="Proteomes" id="UP001259832">
    <property type="component" value="Unassembled WGS sequence"/>
</dbReference>
<comment type="caution">
    <text evidence="1">The sequence shown here is derived from an EMBL/GenBank/DDBJ whole genome shotgun (WGS) entry which is preliminary data.</text>
</comment>